<name>A0A9Q0NHY9_SALVM</name>
<keyword evidence="3" id="KW-1185">Reference proteome</keyword>
<sequence length="77" mass="8592">KGKQLLKQWALSALAAIAKSSQDRFLEYYRTVMAYLNFVMTKARGESNGLLLSATILCMAAIWTGIGKDNFNDDTEQ</sequence>
<dbReference type="InterPro" id="IPR011989">
    <property type="entry name" value="ARM-like"/>
</dbReference>
<feature type="non-terminal residue" evidence="2">
    <location>
        <position position="1"/>
    </location>
</feature>
<feature type="non-terminal residue" evidence="2">
    <location>
        <position position="77"/>
    </location>
</feature>
<dbReference type="EMBL" id="JAPFFL010000075">
    <property type="protein sequence ID" value="KAJ6670221.1"/>
    <property type="molecule type" value="Genomic_DNA"/>
</dbReference>
<dbReference type="Gene3D" id="1.25.10.10">
    <property type="entry name" value="Leucine-rich Repeat Variant"/>
    <property type="match status" value="1"/>
</dbReference>
<accession>A0A9Q0NHY9</accession>
<evidence type="ECO:0000313" key="3">
    <source>
        <dbReference type="Proteomes" id="UP001151529"/>
    </source>
</evidence>
<proteinExistence type="predicted"/>
<keyword evidence="1" id="KW-0812">Transmembrane</keyword>
<evidence type="ECO:0000313" key="2">
    <source>
        <dbReference type="EMBL" id="KAJ6670221.1"/>
    </source>
</evidence>
<organism evidence="2 3">
    <name type="scientific">Salix viminalis</name>
    <name type="common">Common osier</name>
    <name type="synonym">Basket willow</name>
    <dbReference type="NCBI Taxonomy" id="40686"/>
    <lineage>
        <taxon>Eukaryota</taxon>
        <taxon>Viridiplantae</taxon>
        <taxon>Streptophyta</taxon>
        <taxon>Embryophyta</taxon>
        <taxon>Tracheophyta</taxon>
        <taxon>Spermatophyta</taxon>
        <taxon>Magnoliopsida</taxon>
        <taxon>eudicotyledons</taxon>
        <taxon>Gunneridae</taxon>
        <taxon>Pentapetalae</taxon>
        <taxon>rosids</taxon>
        <taxon>fabids</taxon>
        <taxon>Malpighiales</taxon>
        <taxon>Salicaceae</taxon>
        <taxon>Saliceae</taxon>
        <taxon>Salix</taxon>
    </lineage>
</organism>
<protein>
    <submittedName>
        <fullName evidence="2">Uncharacterized protein</fullName>
    </submittedName>
</protein>
<dbReference type="Proteomes" id="UP001151529">
    <property type="component" value="Unassembled WGS sequence"/>
</dbReference>
<evidence type="ECO:0000256" key="1">
    <source>
        <dbReference type="SAM" id="Phobius"/>
    </source>
</evidence>
<comment type="caution">
    <text evidence="2">The sequence shown here is derived from an EMBL/GenBank/DDBJ whole genome shotgun (WGS) entry which is preliminary data.</text>
</comment>
<keyword evidence="1" id="KW-0472">Membrane</keyword>
<reference evidence="2 3" key="1">
    <citation type="journal article" date="2023" name="Int. J. Mol. Sci.">
        <title>De Novo Assembly and Annotation of 11 Diverse Shrub Willow (Salix) Genomes Reveals Novel Gene Organization in Sex-Linked Regions.</title>
        <authorList>
            <person name="Hyden B."/>
            <person name="Feng K."/>
            <person name="Yates T.B."/>
            <person name="Jawdy S."/>
            <person name="Cereghino C."/>
            <person name="Smart L.B."/>
            <person name="Muchero W."/>
        </authorList>
    </citation>
    <scope>NUCLEOTIDE SEQUENCE [LARGE SCALE GENOMIC DNA]</scope>
    <source>
        <tissue evidence="2">Shoot tip</tissue>
    </source>
</reference>
<dbReference type="AlphaFoldDB" id="A0A9Q0NHY9"/>
<gene>
    <name evidence="2" type="ORF">OIU85_027109</name>
</gene>
<feature type="transmembrane region" description="Helical" evidence="1">
    <location>
        <begin position="49"/>
        <end position="66"/>
    </location>
</feature>
<keyword evidence="1" id="KW-1133">Transmembrane helix</keyword>